<organism evidence="1 2">
    <name type="scientific">Parelaphostrongylus tenuis</name>
    <name type="common">Meningeal worm</name>
    <dbReference type="NCBI Taxonomy" id="148309"/>
    <lineage>
        <taxon>Eukaryota</taxon>
        <taxon>Metazoa</taxon>
        <taxon>Ecdysozoa</taxon>
        <taxon>Nematoda</taxon>
        <taxon>Chromadorea</taxon>
        <taxon>Rhabditida</taxon>
        <taxon>Rhabditina</taxon>
        <taxon>Rhabditomorpha</taxon>
        <taxon>Strongyloidea</taxon>
        <taxon>Metastrongylidae</taxon>
        <taxon>Parelaphostrongylus</taxon>
    </lineage>
</organism>
<keyword evidence="2" id="KW-1185">Reference proteome</keyword>
<comment type="caution">
    <text evidence="1">The sequence shown here is derived from an EMBL/GenBank/DDBJ whole genome shotgun (WGS) entry which is preliminary data.</text>
</comment>
<proteinExistence type="predicted"/>
<evidence type="ECO:0000313" key="2">
    <source>
        <dbReference type="Proteomes" id="UP001196413"/>
    </source>
</evidence>
<dbReference type="EMBL" id="JAHQIW010007333">
    <property type="protein sequence ID" value="KAJ1373682.1"/>
    <property type="molecule type" value="Genomic_DNA"/>
</dbReference>
<sequence length="74" mass="8227">MDEAEMRGVGGDLFTRTGDCSNVVTVWGFQETEQLNSSSVKTSRRPNIQVFLRRGSLYVRGLLYSGLARAKDAK</sequence>
<reference evidence="1" key="1">
    <citation type="submission" date="2021-06" db="EMBL/GenBank/DDBJ databases">
        <title>Parelaphostrongylus tenuis whole genome reference sequence.</title>
        <authorList>
            <person name="Garwood T.J."/>
            <person name="Larsen P.A."/>
            <person name="Fountain-Jones N.M."/>
            <person name="Garbe J.R."/>
            <person name="Macchietto M.G."/>
            <person name="Kania S.A."/>
            <person name="Gerhold R.W."/>
            <person name="Richards J.E."/>
            <person name="Wolf T.M."/>
        </authorList>
    </citation>
    <scope>NUCLEOTIDE SEQUENCE</scope>
    <source>
        <strain evidence="1">MNPRO001-30</strain>
        <tissue evidence="1">Meninges</tissue>
    </source>
</reference>
<accession>A0AAD5RC90</accession>
<name>A0AAD5RC90_PARTN</name>
<protein>
    <submittedName>
        <fullName evidence="1">Uncharacterized protein</fullName>
    </submittedName>
</protein>
<dbReference type="Proteomes" id="UP001196413">
    <property type="component" value="Unassembled WGS sequence"/>
</dbReference>
<dbReference type="AlphaFoldDB" id="A0AAD5RC90"/>
<evidence type="ECO:0000313" key="1">
    <source>
        <dbReference type="EMBL" id="KAJ1373682.1"/>
    </source>
</evidence>
<gene>
    <name evidence="1" type="ORF">KIN20_036153</name>
</gene>